<dbReference type="EMBL" id="LR798231">
    <property type="protein sequence ID" value="CAB5209424.1"/>
    <property type="molecule type" value="Genomic_DNA"/>
</dbReference>
<sequence>MINGINSMVQIAHVHLVDRDYNAYISLCPTTNNIHVFKYNDCICEYDVFPTKMEAQIWINQNLVNHFGPEIV</sequence>
<organism evidence="1">
    <name type="scientific">uncultured Caudovirales phage</name>
    <dbReference type="NCBI Taxonomy" id="2100421"/>
    <lineage>
        <taxon>Viruses</taxon>
        <taxon>Duplodnaviria</taxon>
        <taxon>Heunggongvirae</taxon>
        <taxon>Uroviricota</taxon>
        <taxon>Caudoviricetes</taxon>
        <taxon>Peduoviridae</taxon>
        <taxon>Maltschvirus</taxon>
        <taxon>Maltschvirus maltsch</taxon>
    </lineage>
</organism>
<evidence type="ECO:0000313" key="1">
    <source>
        <dbReference type="EMBL" id="CAB4125612.1"/>
    </source>
</evidence>
<dbReference type="EMBL" id="LR796187">
    <property type="protein sequence ID" value="CAB4125612.1"/>
    <property type="molecule type" value="Genomic_DNA"/>
</dbReference>
<evidence type="ECO:0000313" key="2">
    <source>
        <dbReference type="EMBL" id="CAB5209424.1"/>
    </source>
</evidence>
<reference evidence="1" key="1">
    <citation type="submission" date="2020-04" db="EMBL/GenBank/DDBJ databases">
        <authorList>
            <person name="Chiriac C."/>
            <person name="Salcher M."/>
            <person name="Ghai R."/>
            <person name="Kavagutti S V."/>
        </authorList>
    </citation>
    <scope>NUCLEOTIDE SEQUENCE</scope>
</reference>
<name>A0A6J5KW56_9CAUD</name>
<proteinExistence type="predicted"/>
<protein>
    <submittedName>
        <fullName evidence="1">Uncharacterized protein</fullName>
    </submittedName>
</protein>
<accession>A0A6J5KW56</accession>
<gene>
    <name evidence="2" type="ORF">UFOVP181_471</name>
    <name evidence="1" type="ORF">UFOVP57_170</name>
</gene>